<dbReference type="SUPFAM" id="SSF103515">
    <property type="entry name" value="Autotransporter"/>
    <property type="match status" value="1"/>
</dbReference>
<evidence type="ECO:0000313" key="3">
    <source>
        <dbReference type="Proteomes" id="UP001272097"/>
    </source>
</evidence>
<dbReference type="InterPro" id="IPR036709">
    <property type="entry name" value="Autotransporte_beta_dom_sf"/>
</dbReference>
<feature type="compositionally biased region" description="Basic and acidic residues" evidence="1">
    <location>
        <begin position="197"/>
        <end position="207"/>
    </location>
</feature>
<keyword evidence="3" id="KW-1185">Reference proteome</keyword>
<dbReference type="Proteomes" id="UP001272097">
    <property type="component" value="Unassembled WGS sequence"/>
</dbReference>
<comment type="caution">
    <text evidence="2">The sequence shown here is derived from an EMBL/GenBank/DDBJ whole genome shotgun (WGS) entry which is preliminary data.</text>
</comment>
<evidence type="ECO:0000256" key="1">
    <source>
        <dbReference type="SAM" id="MobiDB-lite"/>
    </source>
</evidence>
<dbReference type="RefSeq" id="WP_320212512.1">
    <property type="nucleotide sequence ID" value="NZ_JAVIIS010000003.1"/>
</dbReference>
<feature type="compositionally biased region" description="Low complexity" evidence="1">
    <location>
        <begin position="111"/>
        <end position="125"/>
    </location>
</feature>
<evidence type="ECO:0000313" key="2">
    <source>
        <dbReference type="EMBL" id="MDX8438636.1"/>
    </source>
</evidence>
<sequence length="599" mass="63778">MSGGQPEAKIGRRGIAVAALLLTASALTLLRPAPAFSQETELRGEVSESAILADQQRKTRQLRAQGSQDQNSPAAAAVQDTASTTYQPASPGAVPDDDQTAGATDSIFDQPQATDDPLADTAATPVKPRRPSTAKQRAQHAKAKADAKTADRKKAKKKPGEATDSTTTAATAGTGNQPDAAATDEADANRRAVTIDSLDKQRLDPGQERTASIEGQKVKPEDDPFAAPGVKIGTFLFRPTLEQGFTATSNADSSSTGKSAVLSETALRFTATSDWRENSALITGYGLFRNTVSGQKINDAQGRIEGQLNVDLDNQLRAIAKLGYEAAPESASSPDAIAGVTSQPLRQTVDGSLGIEKSVGKMRYALTGAVSHDFYGDAELSNGTTVSQKDRDSTLYTATLRTGYEISPTLTPFTEVEAGRRIYDLRVDTDGFERSSTRLGARAGLELDMGEKLSGEFSVGWLREAIDDNRLRAVAGPSIDADLKWSPERGTIIGLTGKTSVETTTTANESGDILYSGRLTGERQIRANLTANSALGLDWRDYTGSDGHDLILSAEAGLTWWLNRYAGVTTRVRTEKLTSNLPGRDYTANSVYLGLKVQR</sequence>
<organism evidence="2 3">
    <name type="scientific">Mesorhizobium australafricanum</name>
    <dbReference type="NCBI Taxonomy" id="3072311"/>
    <lineage>
        <taxon>Bacteria</taxon>
        <taxon>Pseudomonadati</taxon>
        <taxon>Pseudomonadota</taxon>
        <taxon>Alphaproteobacteria</taxon>
        <taxon>Hyphomicrobiales</taxon>
        <taxon>Phyllobacteriaceae</taxon>
        <taxon>Mesorhizobium</taxon>
    </lineage>
</organism>
<proteinExistence type="predicted"/>
<name>A0ABU4WT21_9HYPH</name>
<feature type="compositionally biased region" description="Basic residues" evidence="1">
    <location>
        <begin position="127"/>
        <end position="142"/>
    </location>
</feature>
<accession>A0ABU4WT21</accession>
<feature type="compositionally biased region" description="Low complexity" evidence="1">
    <location>
        <begin position="162"/>
        <end position="174"/>
    </location>
</feature>
<feature type="compositionally biased region" description="Polar residues" evidence="1">
    <location>
        <begin position="62"/>
        <end position="73"/>
    </location>
</feature>
<protein>
    <submittedName>
        <fullName evidence="2">Outer membrane beta-barrel protein</fullName>
    </submittedName>
</protein>
<feature type="region of interest" description="Disordered" evidence="1">
    <location>
        <begin position="54"/>
        <end position="224"/>
    </location>
</feature>
<dbReference type="InterPro" id="IPR018759">
    <property type="entry name" value="BBP2_2"/>
</dbReference>
<gene>
    <name evidence="2" type="ORF">RFM51_03460</name>
</gene>
<reference evidence="2 3" key="1">
    <citation type="submission" date="2023-08" db="EMBL/GenBank/DDBJ databases">
        <title>Implementing the SeqCode for naming new Mesorhizobium species isolated from Vachellia karroo root nodules.</title>
        <authorList>
            <person name="Van Lill M."/>
        </authorList>
    </citation>
    <scope>NUCLEOTIDE SEQUENCE [LARGE SCALE GENOMIC DNA]</scope>
    <source>
        <strain evidence="2 3">VK3E</strain>
    </source>
</reference>
<feature type="compositionally biased region" description="Basic and acidic residues" evidence="1">
    <location>
        <begin position="143"/>
        <end position="152"/>
    </location>
</feature>
<dbReference type="EMBL" id="JAVIIS010000003">
    <property type="protein sequence ID" value="MDX8438636.1"/>
    <property type="molecule type" value="Genomic_DNA"/>
</dbReference>
<dbReference type="Pfam" id="PF10082">
    <property type="entry name" value="BBP2_2"/>
    <property type="match status" value="1"/>
</dbReference>